<dbReference type="GO" id="GO:0005634">
    <property type="term" value="C:nucleus"/>
    <property type="evidence" value="ECO:0000318"/>
    <property type="project" value="GO_Central"/>
</dbReference>
<dbReference type="Gene3D" id="3.30.40.10">
    <property type="entry name" value="Zinc/RING finger domain, C3HC4 (zinc finger)"/>
    <property type="match status" value="1"/>
</dbReference>
<dbReference type="SMART" id="SM00249">
    <property type="entry name" value="PHD"/>
    <property type="match status" value="1"/>
</dbReference>
<keyword evidence="3" id="KW-0862">Zinc</keyword>
<accession>A0A022REV4</accession>
<evidence type="ECO:0000313" key="9">
    <source>
        <dbReference type="Proteomes" id="UP000030748"/>
    </source>
</evidence>
<evidence type="ECO:0008006" key="10">
    <source>
        <dbReference type="Google" id="ProtNLM"/>
    </source>
</evidence>
<dbReference type="PANTHER" id="PTHR46510:SF1">
    <property type="entry name" value="BROMODOMAIN ADJACENT TO ZINC FINGER DOMAIN PROTEIN 1A"/>
    <property type="match status" value="1"/>
</dbReference>
<dbReference type="GO" id="GO:0006357">
    <property type="term" value="P:regulation of transcription by RNA polymerase II"/>
    <property type="evidence" value="ECO:0000318"/>
    <property type="project" value="GO_Central"/>
</dbReference>
<dbReference type="PROSITE" id="PS51050">
    <property type="entry name" value="ZF_CW"/>
    <property type="match status" value="1"/>
</dbReference>
<dbReference type="InterPro" id="IPR011124">
    <property type="entry name" value="Znf_CW"/>
</dbReference>
<dbReference type="GO" id="GO:0003682">
    <property type="term" value="F:chromatin binding"/>
    <property type="evidence" value="ECO:0000318"/>
    <property type="project" value="GO_Central"/>
</dbReference>
<evidence type="ECO:0000256" key="1">
    <source>
        <dbReference type="ARBA" id="ARBA00022723"/>
    </source>
</evidence>
<dbReference type="GO" id="GO:0003712">
    <property type="term" value="F:transcription coregulator activity"/>
    <property type="evidence" value="ECO:0000318"/>
    <property type="project" value="GO_Central"/>
</dbReference>
<keyword evidence="9" id="KW-1185">Reference proteome</keyword>
<dbReference type="GO" id="GO:0004402">
    <property type="term" value="F:histone acetyltransferase activity"/>
    <property type="evidence" value="ECO:0000318"/>
    <property type="project" value="GO_Central"/>
</dbReference>
<gene>
    <name evidence="8" type="ORF">MIMGU_mgv1a008765mg</name>
</gene>
<dbReference type="InterPro" id="IPR019787">
    <property type="entry name" value="Znf_PHD-finger"/>
</dbReference>
<dbReference type="PROSITE" id="PS01359">
    <property type="entry name" value="ZF_PHD_1"/>
    <property type="match status" value="1"/>
</dbReference>
<dbReference type="AlphaFoldDB" id="A0A022REV4"/>
<feature type="region of interest" description="Disordered" evidence="5">
    <location>
        <begin position="1"/>
        <end position="60"/>
    </location>
</feature>
<dbReference type="Proteomes" id="UP000030748">
    <property type="component" value="Unassembled WGS sequence"/>
</dbReference>
<dbReference type="InterPro" id="IPR011011">
    <property type="entry name" value="Znf_FYVE_PHD"/>
</dbReference>
<evidence type="ECO:0000259" key="6">
    <source>
        <dbReference type="PROSITE" id="PS50016"/>
    </source>
</evidence>
<dbReference type="GO" id="GO:0008270">
    <property type="term" value="F:zinc ion binding"/>
    <property type="evidence" value="ECO:0007669"/>
    <property type="project" value="UniProtKB-KW"/>
</dbReference>
<sequence>MSRNFTPTFVYQRKRQRKNPDAIFTVHSSDGTTKPSNGSHSAISSEQEHVVPSSEEAGSEEALTTNVDGVLTACSADDNCSSSKSNLELSLPSLNIDIDDSGECSSSGALNAEKVPEELSERDACISILRNQGLLDRIWTRQNQASTESNYCSKQCKICKRVGSTLKMLICDNCEDAFHVFCYNPRMTILPVGEWLCNSCSKKKHKILKDKSAGSSASEGGDLGSLEIMFRDTEPYMSNVRIGDEFQSDVPNWCGPIHEYVPSVLYSYSMWNIKVWCSFQERGSLKSLRLSSIGNWLQCREVIEGIGESVDGTVCGKWRRAPLFEVQTDKWECYRCILWDPAHADCAVPQVIYCFALLKAINK</sequence>
<name>A0A022REV4_ERYGU</name>
<keyword evidence="1" id="KW-0479">Metal-binding</keyword>
<dbReference type="PROSITE" id="PS50016">
    <property type="entry name" value="ZF_PHD_2"/>
    <property type="match status" value="1"/>
</dbReference>
<reference evidence="8 9" key="1">
    <citation type="journal article" date="2013" name="Proc. Natl. Acad. Sci. U.S.A.">
        <title>Fine-scale variation in meiotic recombination in Mimulus inferred from population shotgun sequencing.</title>
        <authorList>
            <person name="Hellsten U."/>
            <person name="Wright K.M."/>
            <person name="Jenkins J."/>
            <person name="Shu S."/>
            <person name="Yuan Y."/>
            <person name="Wessler S.R."/>
            <person name="Schmutz J."/>
            <person name="Willis J.H."/>
            <person name="Rokhsar D.S."/>
        </authorList>
    </citation>
    <scope>NUCLEOTIDE SEQUENCE [LARGE SCALE GENOMIC DNA]</scope>
    <source>
        <strain evidence="9">cv. DUN x IM62</strain>
    </source>
</reference>
<organism evidence="8 9">
    <name type="scientific">Erythranthe guttata</name>
    <name type="common">Yellow monkey flower</name>
    <name type="synonym">Mimulus guttatus</name>
    <dbReference type="NCBI Taxonomy" id="4155"/>
    <lineage>
        <taxon>Eukaryota</taxon>
        <taxon>Viridiplantae</taxon>
        <taxon>Streptophyta</taxon>
        <taxon>Embryophyta</taxon>
        <taxon>Tracheophyta</taxon>
        <taxon>Spermatophyta</taxon>
        <taxon>Magnoliopsida</taxon>
        <taxon>eudicotyledons</taxon>
        <taxon>Gunneridae</taxon>
        <taxon>Pentapetalae</taxon>
        <taxon>asterids</taxon>
        <taxon>lamiids</taxon>
        <taxon>Lamiales</taxon>
        <taxon>Phrymaceae</taxon>
        <taxon>Erythranthe</taxon>
    </lineage>
</organism>
<proteinExistence type="predicted"/>
<dbReference type="EMBL" id="KI630480">
    <property type="protein sequence ID" value="EYU38746.1"/>
    <property type="molecule type" value="Genomic_DNA"/>
</dbReference>
<evidence type="ECO:0000313" key="8">
    <source>
        <dbReference type="EMBL" id="EYU38746.1"/>
    </source>
</evidence>
<dbReference type="Pfam" id="PF00628">
    <property type="entry name" value="PHD"/>
    <property type="match status" value="1"/>
</dbReference>
<dbReference type="Gene3D" id="3.30.40.100">
    <property type="match status" value="1"/>
</dbReference>
<evidence type="ECO:0000259" key="7">
    <source>
        <dbReference type="PROSITE" id="PS51050"/>
    </source>
</evidence>
<keyword evidence="2 4" id="KW-0863">Zinc-finger</keyword>
<feature type="compositionally biased region" description="Polar residues" evidence="5">
    <location>
        <begin position="26"/>
        <end position="45"/>
    </location>
</feature>
<protein>
    <recommendedName>
        <fullName evidence="10">PHD-type domain-containing protein</fullName>
    </recommendedName>
</protein>
<feature type="domain" description="PHD-type" evidence="6">
    <location>
        <begin position="153"/>
        <end position="203"/>
    </location>
</feature>
<evidence type="ECO:0000256" key="4">
    <source>
        <dbReference type="PROSITE-ProRule" id="PRU00146"/>
    </source>
</evidence>
<evidence type="ECO:0000256" key="2">
    <source>
        <dbReference type="ARBA" id="ARBA00022771"/>
    </source>
</evidence>
<dbReference type="SUPFAM" id="SSF57903">
    <property type="entry name" value="FYVE/PHD zinc finger"/>
    <property type="match status" value="1"/>
</dbReference>
<evidence type="ECO:0000256" key="3">
    <source>
        <dbReference type="ARBA" id="ARBA00022833"/>
    </source>
</evidence>
<dbReference type="InterPro" id="IPR019786">
    <property type="entry name" value="Zinc_finger_PHD-type_CS"/>
</dbReference>
<feature type="domain" description="CW-type" evidence="7">
    <location>
        <begin position="290"/>
        <end position="354"/>
    </location>
</feature>
<dbReference type="InterPro" id="IPR013083">
    <property type="entry name" value="Znf_RING/FYVE/PHD"/>
</dbReference>
<evidence type="ECO:0000256" key="5">
    <source>
        <dbReference type="SAM" id="MobiDB-lite"/>
    </source>
</evidence>
<dbReference type="GO" id="GO:0000785">
    <property type="term" value="C:chromatin"/>
    <property type="evidence" value="ECO:0000318"/>
    <property type="project" value="GO_Central"/>
</dbReference>
<dbReference type="InterPro" id="IPR001965">
    <property type="entry name" value="Znf_PHD"/>
</dbReference>
<dbReference type="eggNOG" id="ENOG502QR8P">
    <property type="taxonomic scope" value="Eukaryota"/>
</dbReference>
<dbReference type="InterPro" id="IPR047171">
    <property type="entry name" value="BAZ1A"/>
</dbReference>
<dbReference type="PANTHER" id="PTHR46510">
    <property type="entry name" value="BROMODOMAIN ADJACENT TO ZINC FINGER DOMAIN PROTEIN 1A"/>
    <property type="match status" value="1"/>
</dbReference>